<comment type="caution">
    <text evidence="2">The sequence shown here is derived from an EMBL/GenBank/DDBJ whole genome shotgun (WGS) entry which is preliminary data.</text>
</comment>
<feature type="domain" description="Glycosyltransferase subfamily 4-like N-terminal" evidence="1">
    <location>
        <begin position="59"/>
        <end position="167"/>
    </location>
</feature>
<dbReference type="Proteomes" id="UP000680304">
    <property type="component" value="Unassembled WGS sequence"/>
</dbReference>
<keyword evidence="3" id="KW-1185">Reference proteome</keyword>
<dbReference type="RefSeq" id="WP_062492858.1">
    <property type="nucleotide sequence ID" value="NZ_BOVJ01000004.1"/>
</dbReference>
<dbReference type="Pfam" id="PF13692">
    <property type="entry name" value="Glyco_trans_1_4"/>
    <property type="match status" value="1"/>
</dbReference>
<accession>A0ABQ4N035</accession>
<gene>
    <name evidence="2" type="ORF">PACILC2_01040</name>
</gene>
<dbReference type="SUPFAM" id="SSF53756">
    <property type="entry name" value="UDP-Glycosyltransferase/glycogen phosphorylase"/>
    <property type="match status" value="1"/>
</dbReference>
<dbReference type="Pfam" id="PF13439">
    <property type="entry name" value="Glyco_transf_4"/>
    <property type="match status" value="1"/>
</dbReference>
<dbReference type="PANTHER" id="PTHR12526">
    <property type="entry name" value="GLYCOSYLTRANSFERASE"/>
    <property type="match status" value="1"/>
</dbReference>
<protein>
    <recommendedName>
        <fullName evidence="1">Glycosyltransferase subfamily 4-like N-terminal domain-containing protein</fullName>
    </recommendedName>
</protein>
<evidence type="ECO:0000313" key="2">
    <source>
        <dbReference type="EMBL" id="GIQ61536.1"/>
    </source>
</evidence>
<organism evidence="2 3">
    <name type="scientific">Paenibacillus cisolokensis</name>
    <dbReference type="NCBI Taxonomy" id="1658519"/>
    <lineage>
        <taxon>Bacteria</taxon>
        <taxon>Bacillati</taxon>
        <taxon>Bacillota</taxon>
        <taxon>Bacilli</taxon>
        <taxon>Bacillales</taxon>
        <taxon>Paenibacillaceae</taxon>
        <taxon>Paenibacillus</taxon>
    </lineage>
</organism>
<sequence length="383" mass="43631">MTRIAYVSTYVPQKCGLATYTFHLRQAVNGAKDWKGKDPVVVLTGNRQEPVEDPILWPLRRDEADDYVKMARRINHSDIDVVSLQHEFGIFGGEAGAHILQFIRHLEKPLVTTFHTVFERPLPPYRDIQQEIAEKSAKIIVMNRKAIEYLHESFGVPVEKICFIPHGTPEPDPDRREAFRQQLNWNGRSVLMTFGLLSRGKGLELILNILPDIAKQVPDVLYAIVGQTHPEVKKREGERYRDELRELIRSNGMDAHVVMIDRYMEESDLVKHIMACDIYVTPYPGLQQITSGTLAYAVGLGRPVLSTPYSYATDLLRDYPELLVDAGDAAKWTEKIVSLLKNRERLEACARNMGRIGQTMHWPEIGRQHAALFAGVREVANVR</sequence>
<dbReference type="PANTHER" id="PTHR12526:SF572">
    <property type="entry name" value="BLL5144 PROTEIN"/>
    <property type="match status" value="1"/>
</dbReference>
<dbReference type="Gene3D" id="3.40.50.2000">
    <property type="entry name" value="Glycogen Phosphorylase B"/>
    <property type="match status" value="2"/>
</dbReference>
<reference evidence="2 3" key="1">
    <citation type="submission" date="2021-04" db="EMBL/GenBank/DDBJ databases">
        <title>Draft genome sequence of Paenibacillus cisolokensis, LC2-13A.</title>
        <authorList>
            <person name="Uke A."/>
            <person name="Chhe C."/>
            <person name="Baramee S."/>
            <person name="Kosugi A."/>
        </authorList>
    </citation>
    <scope>NUCLEOTIDE SEQUENCE [LARGE SCALE GENOMIC DNA]</scope>
    <source>
        <strain evidence="2 3">LC2-13A</strain>
    </source>
</reference>
<name>A0ABQ4N035_9BACL</name>
<proteinExistence type="predicted"/>
<dbReference type="EMBL" id="BOVJ01000004">
    <property type="protein sequence ID" value="GIQ61536.1"/>
    <property type="molecule type" value="Genomic_DNA"/>
</dbReference>
<evidence type="ECO:0000259" key="1">
    <source>
        <dbReference type="Pfam" id="PF13439"/>
    </source>
</evidence>
<evidence type="ECO:0000313" key="3">
    <source>
        <dbReference type="Proteomes" id="UP000680304"/>
    </source>
</evidence>
<dbReference type="InterPro" id="IPR028098">
    <property type="entry name" value="Glyco_trans_4-like_N"/>
</dbReference>